<evidence type="ECO:0000256" key="12">
    <source>
        <dbReference type="SAM" id="MobiDB-lite"/>
    </source>
</evidence>
<comment type="domain">
    <text evidence="11">The RING-type zinc finger domain is responsible for E3 ligase activity.</text>
</comment>
<evidence type="ECO:0000256" key="4">
    <source>
        <dbReference type="ARBA" id="ARBA00022679"/>
    </source>
</evidence>
<dbReference type="EC" id="2.3.2.27" evidence="11"/>
<keyword evidence="8 11" id="KW-0862">Zinc</keyword>
<evidence type="ECO:0000256" key="7">
    <source>
        <dbReference type="ARBA" id="ARBA00022786"/>
    </source>
</evidence>
<evidence type="ECO:0000256" key="9">
    <source>
        <dbReference type="ARBA" id="ARBA00023136"/>
    </source>
</evidence>
<comment type="subcellular location">
    <subcellularLocation>
        <location evidence="2">Endomembrane system</location>
    </subcellularLocation>
    <subcellularLocation>
        <location evidence="11">Endoplasmic reticulum membrane</location>
        <topology evidence="11">Single-pass type IV membrane protein</topology>
    </subcellularLocation>
</comment>
<accession>A0A2U1LLL3</accession>
<keyword evidence="7 11" id="KW-0833">Ubl conjugation pathway</keyword>
<dbReference type="InterPro" id="IPR018957">
    <property type="entry name" value="Znf_C3HC4_RING-type"/>
</dbReference>
<keyword evidence="11" id="KW-0812">Transmembrane</keyword>
<feature type="transmembrane region" description="Helical" evidence="11">
    <location>
        <begin position="200"/>
        <end position="218"/>
    </location>
</feature>
<organism evidence="14 15">
    <name type="scientific">Artemisia annua</name>
    <name type="common">Sweet wormwood</name>
    <dbReference type="NCBI Taxonomy" id="35608"/>
    <lineage>
        <taxon>Eukaryota</taxon>
        <taxon>Viridiplantae</taxon>
        <taxon>Streptophyta</taxon>
        <taxon>Embryophyta</taxon>
        <taxon>Tracheophyta</taxon>
        <taxon>Spermatophyta</taxon>
        <taxon>Magnoliopsida</taxon>
        <taxon>eudicotyledons</taxon>
        <taxon>Gunneridae</taxon>
        <taxon>Pentapetalae</taxon>
        <taxon>asterids</taxon>
        <taxon>campanulids</taxon>
        <taxon>Asterales</taxon>
        <taxon>Asteraceae</taxon>
        <taxon>Asteroideae</taxon>
        <taxon>Anthemideae</taxon>
        <taxon>Artemisiinae</taxon>
        <taxon>Artemisia</taxon>
    </lineage>
</organism>
<keyword evidence="11" id="KW-0256">Endoplasmic reticulum</keyword>
<comment type="caution">
    <text evidence="14">The sequence shown here is derived from an EMBL/GenBank/DDBJ whole genome shotgun (WGS) entry which is preliminary data.</text>
</comment>
<dbReference type="InterPro" id="IPR013083">
    <property type="entry name" value="Znf_RING/FYVE/PHD"/>
</dbReference>
<keyword evidence="9 11" id="KW-0472">Membrane</keyword>
<dbReference type="SMART" id="SM00184">
    <property type="entry name" value="RING"/>
    <property type="match status" value="1"/>
</dbReference>
<dbReference type="GO" id="GO:0005789">
    <property type="term" value="C:endoplasmic reticulum membrane"/>
    <property type="evidence" value="ECO:0007669"/>
    <property type="project" value="UniProtKB-SubCell"/>
</dbReference>
<evidence type="ECO:0000256" key="11">
    <source>
        <dbReference type="RuleBase" id="RU369090"/>
    </source>
</evidence>
<feature type="region of interest" description="Disordered" evidence="12">
    <location>
        <begin position="88"/>
        <end position="118"/>
    </location>
</feature>
<dbReference type="InterPro" id="IPR045103">
    <property type="entry name" value="RNF5/RNF185-like"/>
</dbReference>
<evidence type="ECO:0000256" key="10">
    <source>
        <dbReference type="PROSITE-ProRule" id="PRU00175"/>
    </source>
</evidence>
<reference evidence="14 15" key="1">
    <citation type="journal article" date="2018" name="Mol. Plant">
        <title>The genome of Artemisia annua provides insight into the evolution of Asteraceae family and artemisinin biosynthesis.</title>
        <authorList>
            <person name="Shen Q."/>
            <person name="Zhang L."/>
            <person name="Liao Z."/>
            <person name="Wang S."/>
            <person name="Yan T."/>
            <person name="Shi P."/>
            <person name="Liu M."/>
            <person name="Fu X."/>
            <person name="Pan Q."/>
            <person name="Wang Y."/>
            <person name="Lv Z."/>
            <person name="Lu X."/>
            <person name="Zhang F."/>
            <person name="Jiang W."/>
            <person name="Ma Y."/>
            <person name="Chen M."/>
            <person name="Hao X."/>
            <person name="Li L."/>
            <person name="Tang Y."/>
            <person name="Lv G."/>
            <person name="Zhou Y."/>
            <person name="Sun X."/>
            <person name="Brodelius P.E."/>
            <person name="Rose J.K.C."/>
            <person name="Tang K."/>
        </authorList>
    </citation>
    <scope>NUCLEOTIDE SEQUENCE [LARGE SCALE GENOMIC DNA]</scope>
    <source>
        <strain evidence="15">cv. Huhao1</strain>
        <tissue evidence="14">Leaf</tissue>
    </source>
</reference>
<evidence type="ECO:0000256" key="5">
    <source>
        <dbReference type="ARBA" id="ARBA00022723"/>
    </source>
</evidence>
<dbReference type="GO" id="GO:0008270">
    <property type="term" value="F:zinc ion binding"/>
    <property type="evidence" value="ECO:0007669"/>
    <property type="project" value="UniProtKB-KW"/>
</dbReference>
<dbReference type="UniPathway" id="UPA00143"/>
<dbReference type="InterPro" id="IPR017907">
    <property type="entry name" value="Znf_RING_CS"/>
</dbReference>
<dbReference type="PANTHER" id="PTHR12313">
    <property type="entry name" value="E3 UBIQUITIN-PROTEIN LIGASE RNF5-RELATED"/>
    <property type="match status" value="1"/>
</dbReference>
<comment type="function">
    <text evidence="11">E3 ubiquitin-protein ligase.</text>
</comment>
<gene>
    <name evidence="14" type="ORF">CTI12_AA475890</name>
</gene>
<dbReference type="GO" id="GO:0061630">
    <property type="term" value="F:ubiquitin protein ligase activity"/>
    <property type="evidence" value="ECO:0007669"/>
    <property type="project" value="UniProtKB-UniRule"/>
</dbReference>
<proteinExistence type="predicted"/>
<keyword evidence="11" id="KW-1133">Transmembrane helix</keyword>
<evidence type="ECO:0000256" key="1">
    <source>
        <dbReference type="ARBA" id="ARBA00000900"/>
    </source>
</evidence>
<evidence type="ECO:0000256" key="8">
    <source>
        <dbReference type="ARBA" id="ARBA00022833"/>
    </source>
</evidence>
<dbReference type="OrthoDB" id="6270329at2759"/>
<evidence type="ECO:0000313" key="15">
    <source>
        <dbReference type="Proteomes" id="UP000245207"/>
    </source>
</evidence>
<dbReference type="AlphaFoldDB" id="A0A2U1LLL3"/>
<evidence type="ECO:0000256" key="2">
    <source>
        <dbReference type="ARBA" id="ARBA00004308"/>
    </source>
</evidence>
<evidence type="ECO:0000256" key="6">
    <source>
        <dbReference type="ARBA" id="ARBA00022771"/>
    </source>
</evidence>
<evidence type="ECO:0000256" key="3">
    <source>
        <dbReference type="ARBA" id="ARBA00004906"/>
    </source>
</evidence>
<dbReference type="EMBL" id="PKPP01008747">
    <property type="protein sequence ID" value="PWA49875.1"/>
    <property type="molecule type" value="Genomic_DNA"/>
</dbReference>
<keyword evidence="5 11" id="KW-0479">Metal-binding</keyword>
<dbReference type="Gene3D" id="3.30.40.10">
    <property type="entry name" value="Zinc/RING finger domain, C3HC4 (zinc finger)"/>
    <property type="match status" value="1"/>
</dbReference>
<dbReference type="STRING" id="35608.A0A2U1LLL3"/>
<comment type="catalytic activity">
    <reaction evidence="1 11">
        <text>S-ubiquitinyl-[E2 ubiquitin-conjugating enzyme]-L-cysteine + [acceptor protein]-L-lysine = [E2 ubiquitin-conjugating enzyme]-L-cysteine + N(6)-ubiquitinyl-[acceptor protein]-L-lysine.</text>
        <dbReference type="EC" id="2.3.2.27"/>
    </reaction>
</comment>
<keyword evidence="15" id="KW-1185">Reference proteome</keyword>
<evidence type="ECO:0000259" key="13">
    <source>
        <dbReference type="PROSITE" id="PS50089"/>
    </source>
</evidence>
<dbReference type="Proteomes" id="UP000245207">
    <property type="component" value="Unassembled WGS sequence"/>
</dbReference>
<comment type="pathway">
    <text evidence="3 11">Protein modification; protein ubiquitination.</text>
</comment>
<sequence>MEYENYFADDLKPVSSSEKSLPCFDCSICLDFANDPVVTLCGHLYCWPCIYKWLSSQTTSSDSSDTPQCPVCKSEISHTSVVPLYGRGKTTDKKTDIKTSNTSSGIPPRPHASLLTTPNPTQQLAYRDSHQTPYGNYNSTPRLYSHTVDGYNSNVWMYGEMIYARVFGNPHHLYTFPNSYHLAGSNSTRLRRHEMQVDRSLNRLTIFLFCCLFFCLLLF</sequence>
<keyword evidence="6 10" id="KW-0863">Zinc-finger</keyword>
<dbReference type="Pfam" id="PF00097">
    <property type="entry name" value="zf-C3HC4"/>
    <property type="match status" value="1"/>
</dbReference>
<dbReference type="InterPro" id="IPR001841">
    <property type="entry name" value="Znf_RING"/>
</dbReference>
<dbReference type="GO" id="GO:0016567">
    <property type="term" value="P:protein ubiquitination"/>
    <property type="evidence" value="ECO:0007669"/>
    <property type="project" value="UniProtKB-UniPathway"/>
</dbReference>
<evidence type="ECO:0000313" key="14">
    <source>
        <dbReference type="EMBL" id="PWA49875.1"/>
    </source>
</evidence>
<dbReference type="GO" id="GO:0006511">
    <property type="term" value="P:ubiquitin-dependent protein catabolic process"/>
    <property type="evidence" value="ECO:0007669"/>
    <property type="project" value="UniProtKB-UniRule"/>
</dbReference>
<dbReference type="SUPFAM" id="SSF57850">
    <property type="entry name" value="RING/U-box"/>
    <property type="match status" value="1"/>
</dbReference>
<feature type="domain" description="RING-type" evidence="13">
    <location>
        <begin position="26"/>
        <end position="73"/>
    </location>
</feature>
<protein>
    <recommendedName>
        <fullName evidence="11">E3 ubiquitin-protein ligase RMA</fullName>
        <ecNumber evidence="11">2.3.2.27</ecNumber>
    </recommendedName>
    <alternativeName>
        <fullName evidence="11">Protein RING membrane-anchor</fullName>
    </alternativeName>
    <alternativeName>
        <fullName evidence="11">RING-type E3 ubiquitin transferase RMA</fullName>
    </alternativeName>
</protein>
<keyword evidence="4 11" id="KW-0808">Transferase</keyword>
<dbReference type="PROSITE" id="PS50089">
    <property type="entry name" value="ZF_RING_2"/>
    <property type="match status" value="1"/>
</dbReference>
<dbReference type="PROSITE" id="PS00518">
    <property type="entry name" value="ZF_RING_1"/>
    <property type="match status" value="1"/>
</dbReference>
<name>A0A2U1LLL3_ARTAN</name>